<accession>B0X0X1</accession>
<dbReference type="PIRSF" id="PIRSF018425">
    <property type="entry name" value="PolyA_polymerase"/>
    <property type="match status" value="1"/>
</dbReference>
<evidence type="ECO:0000256" key="8">
    <source>
        <dbReference type="ARBA" id="ARBA00022741"/>
    </source>
</evidence>
<dbReference type="InterPro" id="IPR014492">
    <property type="entry name" value="PolyA_polymerase"/>
</dbReference>
<feature type="binding site" evidence="13">
    <location>
        <begin position="169"/>
        <end position="170"/>
    </location>
    <ligand>
        <name>ATP</name>
        <dbReference type="ChEBI" id="CHEBI:30616"/>
    </ligand>
</feature>
<feature type="binding site" evidence="13">
    <location>
        <position position="160"/>
    </location>
    <ligand>
        <name>ATP</name>
        <dbReference type="ChEBI" id="CHEBI:30616"/>
    </ligand>
</feature>
<evidence type="ECO:0000259" key="15">
    <source>
        <dbReference type="Pfam" id="PF04926"/>
    </source>
</evidence>
<feature type="domain" description="Poly(A) polymerase RNA-binding" evidence="15">
    <location>
        <begin position="269"/>
        <end position="341"/>
    </location>
</feature>
<dbReference type="Gene3D" id="3.30.460.10">
    <property type="entry name" value="Beta Polymerase, domain 2"/>
    <property type="match status" value="1"/>
</dbReference>
<dbReference type="SUPFAM" id="SSF81631">
    <property type="entry name" value="PAP/OAS1 substrate-binding domain"/>
    <property type="match status" value="1"/>
</dbReference>
<dbReference type="GO" id="GO:0046872">
    <property type="term" value="F:metal ion binding"/>
    <property type="evidence" value="ECO:0007669"/>
    <property type="project" value="UniProtKB-KW"/>
</dbReference>
<keyword evidence="10 14" id="KW-0460">Magnesium</keyword>
<dbReference type="VEuPathDB" id="VectorBase:CQUJHB012401"/>
<evidence type="ECO:0000256" key="5">
    <source>
        <dbReference type="ARBA" id="ARBA00022664"/>
    </source>
</evidence>
<dbReference type="GO" id="GO:0031123">
    <property type="term" value="P:RNA 3'-end processing"/>
    <property type="evidence" value="ECO:0007669"/>
    <property type="project" value="InterPro"/>
</dbReference>
<comment type="cofactor">
    <cofactor evidence="1">
        <name>Mn(2+)</name>
        <dbReference type="ChEBI" id="CHEBI:29035"/>
    </cofactor>
</comment>
<protein>
    <recommendedName>
        <fullName evidence="4">polynucleotide adenylyltransferase</fullName>
        <ecNumber evidence="4">2.7.7.19</ecNumber>
    </recommendedName>
</protein>
<evidence type="ECO:0000256" key="4">
    <source>
        <dbReference type="ARBA" id="ARBA00012388"/>
    </source>
</evidence>
<dbReference type="HOGENOM" id="CLU_738202_0_0_1"/>
<dbReference type="InterPro" id="IPR007012">
    <property type="entry name" value="PolA_pol_cen_dom"/>
</dbReference>
<dbReference type="EMBL" id="DS232247">
    <property type="protein sequence ID" value="EDS38363.1"/>
    <property type="molecule type" value="Genomic_DNA"/>
</dbReference>
<keyword evidence="20" id="KW-1185">Reference proteome</keyword>
<dbReference type="SUPFAM" id="SSF55003">
    <property type="entry name" value="PAP/Archaeal CCA-adding enzyme, C-terminal domain"/>
    <property type="match status" value="1"/>
</dbReference>
<dbReference type="InterPro" id="IPR007010">
    <property type="entry name" value="PolA_pol_RNA-bd_dom"/>
</dbReference>
<evidence type="ECO:0000256" key="10">
    <source>
        <dbReference type="ARBA" id="ARBA00022842"/>
    </source>
</evidence>
<evidence type="ECO:0000256" key="7">
    <source>
        <dbReference type="ARBA" id="ARBA00022723"/>
    </source>
</evidence>
<dbReference type="eggNOG" id="KOG2245">
    <property type="taxonomic scope" value="Eukaryota"/>
</dbReference>
<feature type="binding site" evidence="13">
    <location>
        <position position="151"/>
    </location>
    <ligand>
        <name>ATP</name>
        <dbReference type="ChEBI" id="CHEBI:30616"/>
    </ligand>
</feature>
<evidence type="ECO:0000256" key="11">
    <source>
        <dbReference type="ARBA" id="ARBA00023242"/>
    </source>
</evidence>
<name>B0X0X1_CULQU</name>
<dbReference type="OrthoDB" id="412748at2759"/>
<keyword evidence="5" id="KW-0507">mRNA processing</keyword>
<evidence type="ECO:0000256" key="9">
    <source>
        <dbReference type="ARBA" id="ARBA00022840"/>
    </source>
</evidence>
<proteinExistence type="inferred from homology"/>
<dbReference type="Pfam" id="PF20750">
    <property type="entry name" value="PAP_NTPase"/>
    <property type="match status" value="1"/>
</dbReference>
<evidence type="ECO:0000313" key="20">
    <source>
        <dbReference type="Proteomes" id="UP000002320"/>
    </source>
</evidence>
<dbReference type="GO" id="GO:0005634">
    <property type="term" value="C:nucleus"/>
    <property type="evidence" value="ECO:0007669"/>
    <property type="project" value="UniProtKB-SubCell"/>
</dbReference>
<dbReference type="InterPro" id="IPR043519">
    <property type="entry name" value="NT_sf"/>
</dbReference>
<dbReference type="GO" id="GO:1990817">
    <property type="term" value="F:poly(A) RNA polymerase activity"/>
    <property type="evidence" value="ECO:0007669"/>
    <property type="project" value="UniProtKB-EC"/>
</dbReference>
<evidence type="ECO:0000256" key="12">
    <source>
        <dbReference type="ARBA" id="ARBA00048830"/>
    </source>
</evidence>
<reference evidence="18" key="1">
    <citation type="submission" date="2007-03" db="EMBL/GenBank/DDBJ databases">
        <title>Annotation of Culex pipiens quinquefasciatus.</title>
        <authorList>
            <consortium name="The Broad Institute Genome Sequencing Platform"/>
            <person name="Atkinson P.W."/>
            <person name="Hemingway J."/>
            <person name="Christensen B.M."/>
            <person name="Higgs S."/>
            <person name="Kodira C."/>
            <person name="Hannick L."/>
            <person name="Megy K."/>
            <person name="O'Leary S."/>
            <person name="Pearson M."/>
            <person name="Haas B.J."/>
            <person name="Mauceli E."/>
            <person name="Wortman J.R."/>
            <person name="Lee N.H."/>
            <person name="Guigo R."/>
            <person name="Stanke M."/>
            <person name="Alvarado L."/>
            <person name="Amedeo P."/>
            <person name="Antoine C.H."/>
            <person name="Arensburger P."/>
            <person name="Bidwell S.L."/>
            <person name="Crawford M."/>
            <person name="Camaro F."/>
            <person name="Devon K."/>
            <person name="Engels R."/>
            <person name="Hammond M."/>
            <person name="Howarth C."/>
            <person name="Koehrsen M."/>
            <person name="Lawson D."/>
            <person name="Montgomery P."/>
            <person name="Nene V."/>
            <person name="Nusbaum C."/>
            <person name="Puiu D."/>
            <person name="Romero-Severson J."/>
            <person name="Severson D.W."/>
            <person name="Shumway M."/>
            <person name="Sisk P."/>
            <person name="Stolte C."/>
            <person name="Zeng Q."/>
            <person name="Eisenstadt E."/>
            <person name="Fraser-Liggett C."/>
            <person name="Strausberg R."/>
            <person name="Galagan J."/>
            <person name="Birren B."/>
            <person name="Collins F.H."/>
        </authorList>
    </citation>
    <scope>NUCLEOTIDE SEQUENCE [LARGE SCALE GENOMIC DNA]</scope>
    <source>
        <strain evidence="18">JHB</strain>
    </source>
</reference>
<evidence type="ECO:0000256" key="13">
    <source>
        <dbReference type="PIRSR" id="PIRSR018425-1"/>
    </source>
</evidence>
<dbReference type="Gene3D" id="3.30.70.590">
    <property type="entry name" value="Poly(A) polymerase predicted RNA binding domain"/>
    <property type="match status" value="1"/>
</dbReference>
<evidence type="ECO:0000256" key="3">
    <source>
        <dbReference type="ARBA" id="ARBA00010912"/>
    </source>
</evidence>
<evidence type="ECO:0000256" key="6">
    <source>
        <dbReference type="ARBA" id="ARBA00022679"/>
    </source>
</evidence>
<gene>
    <name evidence="19" type="primary">6046023</name>
    <name evidence="18" type="ORF">CpipJ_CPIJ012940</name>
</gene>
<dbReference type="KEGG" id="cqu:CpipJ_CPIJ012940"/>
<feature type="domain" description="Poly(A) polymerase central" evidence="16">
    <location>
        <begin position="186"/>
        <end position="266"/>
    </location>
</feature>
<evidence type="ECO:0000313" key="19">
    <source>
        <dbReference type="EnsemblMetazoa" id="CPIJ012940-PA"/>
    </source>
</evidence>
<sequence>MCPSRRTCRKCWQRSSAERSTLLGRTGWPLTTILTNIDALCVAPRNIERQDYFGSFLELLEKQPEVTECRAVEEMLVPDVKMNFDGIKIDLLFARLALKEIPDNFDLREDMLLKNLDPKLMRSLNGCRATDEILRLVPNIDNFRLALRSTKLWAKKHGIYSTSLGYFGGVSWAMLVARTCQLPNVVPVFLKRPDTVNLGFQVWDPRVNVQGRFDLMPIITPAYPQQNSTFHVSSSTRKIMLNEFNRGMQITDEIMLGKAGWDKLFEAPSFFFKYRYFIVLLVTSNNTDDLLEWCGLVESKIRYLIQNLERILHINLAHVHIKVLETTRDGMKTEARHVRRKQLNQYLDPNLLKRERKNQRLLRRRKCANDLLRRN</sequence>
<dbReference type="EC" id="2.7.7.19" evidence="4"/>
<dbReference type="GO" id="GO:0005524">
    <property type="term" value="F:ATP binding"/>
    <property type="evidence" value="ECO:0007669"/>
    <property type="project" value="UniProtKB-KW"/>
</dbReference>
<comment type="catalytic activity">
    <reaction evidence="12">
        <text>RNA(n) + ATP = RNA(n)-3'-adenine ribonucleotide + diphosphate</text>
        <dbReference type="Rhea" id="RHEA:11332"/>
        <dbReference type="Rhea" id="RHEA-COMP:14527"/>
        <dbReference type="Rhea" id="RHEA-COMP:17347"/>
        <dbReference type="ChEBI" id="CHEBI:30616"/>
        <dbReference type="ChEBI" id="CHEBI:33019"/>
        <dbReference type="ChEBI" id="CHEBI:140395"/>
        <dbReference type="ChEBI" id="CHEBI:173115"/>
        <dbReference type="EC" id="2.7.7.19"/>
    </reaction>
</comment>
<feature type="binding site" evidence="14">
    <location>
        <position position="38"/>
    </location>
    <ligand>
        <name>Mg(2+)</name>
        <dbReference type="ChEBI" id="CHEBI:18420"/>
        <label>2</label>
        <note>catalytic</note>
    </ligand>
</feature>
<dbReference type="GO" id="GO:0006397">
    <property type="term" value="P:mRNA processing"/>
    <property type="evidence" value="ECO:0007669"/>
    <property type="project" value="UniProtKB-KW"/>
</dbReference>
<keyword evidence="11" id="KW-0539">Nucleus</keyword>
<dbReference type="InterPro" id="IPR011068">
    <property type="entry name" value="NuclTrfase_I-like_C"/>
</dbReference>
<evidence type="ECO:0000259" key="16">
    <source>
        <dbReference type="Pfam" id="PF04928"/>
    </source>
</evidence>
<evidence type="ECO:0000256" key="2">
    <source>
        <dbReference type="ARBA" id="ARBA00004123"/>
    </source>
</evidence>
<organism>
    <name type="scientific">Culex quinquefasciatus</name>
    <name type="common">Southern house mosquito</name>
    <name type="synonym">Culex pungens</name>
    <dbReference type="NCBI Taxonomy" id="7176"/>
    <lineage>
        <taxon>Eukaryota</taxon>
        <taxon>Metazoa</taxon>
        <taxon>Ecdysozoa</taxon>
        <taxon>Arthropoda</taxon>
        <taxon>Hexapoda</taxon>
        <taxon>Insecta</taxon>
        <taxon>Pterygota</taxon>
        <taxon>Neoptera</taxon>
        <taxon>Endopterygota</taxon>
        <taxon>Diptera</taxon>
        <taxon>Nematocera</taxon>
        <taxon>Culicoidea</taxon>
        <taxon>Culicidae</taxon>
        <taxon>Culicinae</taxon>
        <taxon>Culicini</taxon>
        <taxon>Culex</taxon>
        <taxon>Culex</taxon>
    </lineage>
</organism>
<evidence type="ECO:0000256" key="1">
    <source>
        <dbReference type="ARBA" id="ARBA00001936"/>
    </source>
</evidence>
<dbReference type="VEuPathDB" id="VectorBase:CPIJ012940"/>
<dbReference type="SUPFAM" id="SSF81301">
    <property type="entry name" value="Nucleotidyltransferase"/>
    <property type="match status" value="1"/>
</dbReference>
<dbReference type="PANTHER" id="PTHR10682">
    <property type="entry name" value="POLY A POLYMERASE"/>
    <property type="match status" value="1"/>
</dbReference>
<dbReference type="AlphaFoldDB" id="B0X0X1"/>
<dbReference type="Proteomes" id="UP000002320">
    <property type="component" value="Unassembled WGS sequence"/>
</dbReference>
<keyword evidence="8 13" id="KW-0547">Nucleotide-binding</keyword>
<evidence type="ECO:0000313" key="18">
    <source>
        <dbReference type="EMBL" id="EDS38363.1"/>
    </source>
</evidence>
<dbReference type="InParanoid" id="B0X0X1"/>
<dbReference type="Pfam" id="PF04926">
    <property type="entry name" value="PAP_RNA-bind"/>
    <property type="match status" value="1"/>
</dbReference>
<dbReference type="Pfam" id="PF04928">
    <property type="entry name" value="PAP_central"/>
    <property type="match status" value="2"/>
</dbReference>
<feature type="binding site" evidence="13">
    <location>
        <position position="90"/>
    </location>
    <ligand>
        <name>ATP</name>
        <dbReference type="ChEBI" id="CHEBI:30616"/>
    </ligand>
</feature>
<evidence type="ECO:0000259" key="17">
    <source>
        <dbReference type="Pfam" id="PF20750"/>
    </source>
</evidence>
<dbReference type="InterPro" id="IPR048840">
    <property type="entry name" value="PolA_pol_NTPase"/>
</dbReference>
<dbReference type="STRING" id="7176.B0X0X1"/>
<feature type="domain" description="Poly(A) polymerase central" evidence="16">
    <location>
        <begin position="142"/>
        <end position="185"/>
    </location>
</feature>
<dbReference type="GO" id="GO:0003723">
    <property type="term" value="F:RNA binding"/>
    <property type="evidence" value="ECO:0007669"/>
    <property type="project" value="InterPro"/>
</dbReference>
<keyword evidence="7 14" id="KW-0479">Metal-binding</keyword>
<feature type="domain" description="Poly(A) polymerase nucleotidyltransferase" evidence="17">
    <location>
        <begin position="36"/>
        <end position="137"/>
    </location>
</feature>
<dbReference type="OMA" id="ICEANIW"/>
<keyword evidence="9 13" id="KW-0067">ATP-binding</keyword>
<feature type="binding site" evidence="14">
    <location>
        <position position="90"/>
    </location>
    <ligand>
        <name>Mg(2+)</name>
        <dbReference type="ChEBI" id="CHEBI:18420"/>
        <label>2</label>
        <note>catalytic</note>
    </ligand>
</feature>
<dbReference type="Gene3D" id="1.10.1410.10">
    <property type="match status" value="1"/>
</dbReference>
<comment type="similarity">
    <text evidence="3">Belongs to the poly(A) polymerase family.</text>
</comment>
<feature type="binding site" evidence="14">
    <location>
        <position position="38"/>
    </location>
    <ligand>
        <name>Mg(2+)</name>
        <dbReference type="ChEBI" id="CHEBI:18420"/>
        <label>1</label>
        <note>catalytic</note>
    </ligand>
</feature>
<evidence type="ECO:0000256" key="14">
    <source>
        <dbReference type="PIRSR" id="PIRSR018425-2"/>
    </source>
</evidence>
<dbReference type="EnsemblMetazoa" id="CPIJ012940-RA">
    <property type="protein sequence ID" value="CPIJ012940-PA"/>
    <property type="gene ID" value="CPIJ012940"/>
</dbReference>
<reference evidence="19" key="2">
    <citation type="submission" date="2021-02" db="UniProtKB">
        <authorList>
            <consortium name="EnsemblMetazoa"/>
        </authorList>
    </citation>
    <scope>IDENTIFICATION</scope>
    <source>
        <strain evidence="19">JHB</strain>
    </source>
</reference>
<dbReference type="PANTHER" id="PTHR10682:SF10">
    <property type="entry name" value="POLYNUCLEOTIDE ADENYLYLTRANSFERASE"/>
    <property type="match status" value="1"/>
</dbReference>
<keyword evidence="6" id="KW-0808">Transferase</keyword>
<comment type="cofactor">
    <cofactor evidence="14">
        <name>Mg(2+)</name>
        <dbReference type="ChEBI" id="CHEBI:18420"/>
    </cofactor>
    <text evidence="14">Binds 2 magnesium ions. Also active with manganese.</text>
</comment>
<comment type="subcellular location">
    <subcellularLocation>
        <location evidence="2">Nucleus</location>
    </subcellularLocation>
</comment>